<dbReference type="RefSeq" id="WP_281459129.1">
    <property type="nucleotide sequence ID" value="NZ_JASAOF010000041.1"/>
</dbReference>
<dbReference type="SUPFAM" id="SSF54637">
    <property type="entry name" value="Thioesterase/thiol ester dehydrase-isomerase"/>
    <property type="match status" value="1"/>
</dbReference>
<sequence>MTDEDSLLPEQTAAVSAMLDLPEPAASSGGPLPPLWHWFYFLQWPGQTELGTDGHPANGHFLPPIPDRQRMFAGGRCQFVEPLRVGERAERTSSLVNAQVKHGRTGELLFVTQRNEIRQQGRTRVIEEQDIVYRSGRSSASHPEVVDPTSAPWPDAEWRLPVQPDPRLLFRFSALTANAHRIHYDQPYAREEEGYPGLVVHGPLLAVLMLELVRREEPRRVSSLAFRFRSPVFALEQVVAYGTRSEAAATLGTATHRDDRHATAEVTFA</sequence>
<dbReference type="InterPro" id="IPR029069">
    <property type="entry name" value="HotDog_dom_sf"/>
</dbReference>
<dbReference type="InterPro" id="IPR039569">
    <property type="entry name" value="FAS1-like_DH_region"/>
</dbReference>
<dbReference type="Gene3D" id="3.10.129.10">
    <property type="entry name" value="Hotdog Thioesterase"/>
    <property type="match status" value="2"/>
</dbReference>
<comment type="caution">
    <text evidence="2">The sequence shown here is derived from an EMBL/GenBank/DDBJ whole genome shotgun (WGS) entry which is preliminary data.</text>
</comment>
<dbReference type="InterPro" id="IPR052741">
    <property type="entry name" value="Mitochondrial_HTD2"/>
</dbReference>
<dbReference type="PANTHER" id="PTHR28152">
    <property type="entry name" value="HYDROXYACYL-THIOESTER DEHYDRATASE TYPE 2, MITOCHONDRIAL"/>
    <property type="match status" value="1"/>
</dbReference>
<protein>
    <submittedName>
        <fullName evidence="2">MaoC family dehydratase N-terminal domain-containing protein</fullName>
    </submittedName>
</protein>
<reference evidence="2 3" key="1">
    <citation type="submission" date="2023-04" db="EMBL/GenBank/DDBJ databases">
        <title>Draft genome sequence of Saccharopolyspora sp. TS4A08 isolated from sweet potato rhizospheric soil.</title>
        <authorList>
            <person name="Suksaard P."/>
            <person name="Duangmal K."/>
        </authorList>
    </citation>
    <scope>NUCLEOTIDE SEQUENCE [LARGE SCALE GENOMIC DNA]</scope>
    <source>
        <strain evidence="2 3">TS4A08</strain>
    </source>
</reference>
<dbReference type="Pfam" id="PF13452">
    <property type="entry name" value="FAS1_DH_region"/>
    <property type="match status" value="1"/>
</dbReference>
<name>A0ABT6PY18_9PSEU</name>
<dbReference type="Proteomes" id="UP001237595">
    <property type="component" value="Unassembled WGS sequence"/>
</dbReference>
<dbReference type="EMBL" id="JASAOF010000041">
    <property type="protein sequence ID" value="MDI2032892.1"/>
    <property type="molecule type" value="Genomic_DNA"/>
</dbReference>
<feature type="domain" description="FAS1-like dehydratase" evidence="1">
    <location>
        <begin position="62"/>
        <end position="122"/>
    </location>
</feature>
<proteinExistence type="predicted"/>
<keyword evidence="3" id="KW-1185">Reference proteome</keyword>
<accession>A0ABT6PY18</accession>
<organism evidence="2 3">
    <name type="scientific">Saccharopolyspora ipomoeae</name>
    <dbReference type="NCBI Taxonomy" id="3042027"/>
    <lineage>
        <taxon>Bacteria</taxon>
        <taxon>Bacillati</taxon>
        <taxon>Actinomycetota</taxon>
        <taxon>Actinomycetes</taxon>
        <taxon>Pseudonocardiales</taxon>
        <taxon>Pseudonocardiaceae</taxon>
        <taxon>Saccharopolyspora</taxon>
    </lineage>
</organism>
<dbReference type="PANTHER" id="PTHR28152:SF1">
    <property type="entry name" value="HYDROXYACYL-THIOESTER DEHYDRATASE TYPE 2, MITOCHONDRIAL"/>
    <property type="match status" value="1"/>
</dbReference>
<evidence type="ECO:0000259" key="1">
    <source>
        <dbReference type="Pfam" id="PF13452"/>
    </source>
</evidence>
<evidence type="ECO:0000313" key="2">
    <source>
        <dbReference type="EMBL" id="MDI2032892.1"/>
    </source>
</evidence>
<evidence type="ECO:0000313" key="3">
    <source>
        <dbReference type="Proteomes" id="UP001237595"/>
    </source>
</evidence>
<gene>
    <name evidence="2" type="ORF">QFW96_30020</name>
</gene>